<accession>A0A6M3K601</accession>
<protein>
    <submittedName>
        <fullName evidence="1">Uncharacterized protein</fullName>
    </submittedName>
</protein>
<dbReference type="EMBL" id="MT142219">
    <property type="protein sequence ID" value="QJA76345.1"/>
    <property type="molecule type" value="Genomic_DNA"/>
</dbReference>
<name>A0A6M3K601_9ZZZZ</name>
<proteinExistence type="predicted"/>
<evidence type="ECO:0000313" key="1">
    <source>
        <dbReference type="EMBL" id="QJA76345.1"/>
    </source>
</evidence>
<evidence type="ECO:0000313" key="2">
    <source>
        <dbReference type="EMBL" id="QJA87548.1"/>
    </source>
</evidence>
<organism evidence="1">
    <name type="scientific">viral metagenome</name>
    <dbReference type="NCBI Taxonomy" id="1070528"/>
    <lineage>
        <taxon>unclassified sequences</taxon>
        <taxon>metagenomes</taxon>
        <taxon>organismal metagenomes</taxon>
    </lineage>
</organism>
<dbReference type="AlphaFoldDB" id="A0A6M3K601"/>
<gene>
    <name evidence="1" type="ORF">MM415A01530_0006</name>
    <name evidence="2" type="ORF">MM415B02960_0006</name>
</gene>
<sequence>MIEEIKVKFIESKTVHRIINFVKVSDEEWESYLNSLGPKEEITFTGKFEKPETQKK</sequence>
<reference evidence="1" key="1">
    <citation type="submission" date="2020-03" db="EMBL/GenBank/DDBJ databases">
        <title>The deep terrestrial virosphere.</title>
        <authorList>
            <person name="Holmfeldt K."/>
            <person name="Nilsson E."/>
            <person name="Simone D."/>
            <person name="Lopez-Fernandez M."/>
            <person name="Wu X."/>
            <person name="de Brujin I."/>
            <person name="Lundin D."/>
            <person name="Andersson A."/>
            <person name="Bertilsson S."/>
            <person name="Dopson M."/>
        </authorList>
    </citation>
    <scope>NUCLEOTIDE SEQUENCE</scope>
    <source>
        <strain evidence="1">MM415A01530</strain>
        <strain evidence="2">MM415B02960</strain>
    </source>
</reference>
<dbReference type="EMBL" id="MT142715">
    <property type="protein sequence ID" value="QJA87548.1"/>
    <property type="molecule type" value="Genomic_DNA"/>
</dbReference>